<dbReference type="InterPro" id="IPR018939">
    <property type="entry name" value="Autophagy-rel_prot_27"/>
</dbReference>
<evidence type="ECO:0008006" key="10">
    <source>
        <dbReference type="Google" id="ProtNLM"/>
    </source>
</evidence>
<dbReference type="PANTHER" id="PTHR15071">
    <property type="entry name" value="MANNOSE-6-PHOSPHATE RECEPTOR FAMILY MEMBER"/>
    <property type="match status" value="1"/>
</dbReference>
<reference evidence="8" key="2">
    <citation type="submission" date="2023-04" db="EMBL/GenBank/DDBJ databases">
        <authorList>
            <person name="Bruccoleri R.E."/>
            <person name="Oakeley E.J."/>
            <person name="Faust A.-M."/>
            <person name="Dessus-Babus S."/>
            <person name="Altorfer M."/>
            <person name="Burckhardt D."/>
            <person name="Oertli M."/>
            <person name="Naumann U."/>
            <person name="Petersen F."/>
            <person name="Wong J."/>
        </authorList>
    </citation>
    <scope>NUCLEOTIDE SEQUENCE</scope>
    <source>
        <strain evidence="8">GSM-AAB239-AS_SAM_17_03QT</strain>
        <tissue evidence="8">Leaf</tissue>
    </source>
</reference>
<evidence type="ECO:0000256" key="7">
    <source>
        <dbReference type="SAM" id="SignalP"/>
    </source>
</evidence>
<gene>
    <name evidence="8" type="ORF">M6B38_188120</name>
</gene>
<dbReference type="PANTHER" id="PTHR15071:SF0">
    <property type="entry name" value="MANNOSE 6-PHOSPHATE RECEPTOR-LIKE PROTEIN 1"/>
    <property type="match status" value="1"/>
</dbReference>
<evidence type="ECO:0000256" key="4">
    <source>
        <dbReference type="ARBA" id="ARBA00022989"/>
    </source>
</evidence>
<evidence type="ECO:0000313" key="9">
    <source>
        <dbReference type="Proteomes" id="UP001140949"/>
    </source>
</evidence>
<keyword evidence="3 7" id="KW-0732">Signal</keyword>
<evidence type="ECO:0000256" key="5">
    <source>
        <dbReference type="ARBA" id="ARBA00023136"/>
    </source>
</evidence>
<feature type="transmembrane region" description="Helical" evidence="6">
    <location>
        <begin position="202"/>
        <end position="222"/>
    </location>
</feature>
<keyword evidence="4 6" id="KW-1133">Transmembrane helix</keyword>
<evidence type="ECO:0000256" key="2">
    <source>
        <dbReference type="ARBA" id="ARBA00022692"/>
    </source>
</evidence>
<evidence type="ECO:0000313" key="8">
    <source>
        <dbReference type="EMBL" id="KAJ6803910.1"/>
    </source>
</evidence>
<evidence type="ECO:0000256" key="3">
    <source>
        <dbReference type="ARBA" id="ARBA00022729"/>
    </source>
</evidence>
<proteinExistence type="predicted"/>
<reference evidence="8" key="1">
    <citation type="journal article" date="2023" name="GigaByte">
        <title>Genome assembly of the bearded iris, Iris pallida Lam.</title>
        <authorList>
            <person name="Bruccoleri R.E."/>
            <person name="Oakeley E.J."/>
            <person name="Faust A.M.E."/>
            <person name="Altorfer M."/>
            <person name="Dessus-Babus S."/>
            <person name="Burckhardt D."/>
            <person name="Oertli M."/>
            <person name="Naumann U."/>
            <person name="Petersen F."/>
            <person name="Wong J."/>
        </authorList>
    </citation>
    <scope>NUCLEOTIDE SEQUENCE</scope>
    <source>
        <strain evidence="8">GSM-AAB239-AS_SAM_17_03QT</strain>
    </source>
</reference>
<keyword evidence="5 6" id="KW-0472">Membrane</keyword>
<dbReference type="Proteomes" id="UP001140949">
    <property type="component" value="Unassembled WGS sequence"/>
</dbReference>
<feature type="signal peptide" evidence="7">
    <location>
        <begin position="1"/>
        <end position="26"/>
    </location>
</feature>
<evidence type="ECO:0000256" key="6">
    <source>
        <dbReference type="SAM" id="Phobius"/>
    </source>
</evidence>
<dbReference type="EMBL" id="JANAVB010036219">
    <property type="protein sequence ID" value="KAJ6803910.1"/>
    <property type="molecule type" value="Genomic_DNA"/>
</dbReference>
<comment type="subcellular location">
    <subcellularLocation>
        <location evidence="1">Membrane</location>
        <topology evidence="1">Single-pass membrane protein</topology>
    </subcellularLocation>
</comment>
<keyword evidence="9" id="KW-1185">Reference proteome</keyword>
<sequence length="279" mass="30367">MPKRNRTLPLQILIAALILLPLAASGHRCDLSVRSSNALYNYSLASPTPKHPHGVLSEDGFYMIAVNGTSLWFQLCDDMIFNHNPPKCFGCQDCGGPSRCGMKCSALVADNVEGYYVCKSIGYASNLEISLIDTKDPHKGVIVKMIANGRENNCSLSVSVLCDPKEAQVPNSFQLLGSCEYATELRHPSACAKVISVGGGRWGWFGTLMIILLCLLGGYLLVGTIYRFYFLGIHGAQAIPNLEFWLSLPHRARALLGSLAIKLRGLRHGSPGSYAPMSY</sequence>
<dbReference type="GO" id="GO:0000139">
    <property type="term" value="C:Golgi membrane"/>
    <property type="evidence" value="ECO:0007669"/>
    <property type="project" value="UniProtKB-SubCell"/>
</dbReference>
<feature type="chain" id="PRO_5043466775" description="Autophagy-related protein 27" evidence="7">
    <location>
        <begin position="27"/>
        <end position="279"/>
    </location>
</feature>
<keyword evidence="2 6" id="KW-0812">Transmembrane</keyword>
<dbReference type="Pfam" id="PF09451">
    <property type="entry name" value="ATG27"/>
    <property type="match status" value="1"/>
</dbReference>
<name>A0AAX6EIP3_IRIPA</name>
<protein>
    <recommendedName>
        <fullName evidence="10">Autophagy-related protein 27</fullName>
    </recommendedName>
</protein>
<evidence type="ECO:0000256" key="1">
    <source>
        <dbReference type="ARBA" id="ARBA00004167"/>
    </source>
</evidence>
<comment type="caution">
    <text evidence="8">The sequence shown here is derived from an EMBL/GenBank/DDBJ whole genome shotgun (WGS) entry which is preliminary data.</text>
</comment>
<dbReference type="AlphaFoldDB" id="A0AAX6EIP3"/>
<accession>A0AAX6EIP3</accession>
<organism evidence="8 9">
    <name type="scientific">Iris pallida</name>
    <name type="common">Sweet iris</name>
    <dbReference type="NCBI Taxonomy" id="29817"/>
    <lineage>
        <taxon>Eukaryota</taxon>
        <taxon>Viridiplantae</taxon>
        <taxon>Streptophyta</taxon>
        <taxon>Embryophyta</taxon>
        <taxon>Tracheophyta</taxon>
        <taxon>Spermatophyta</taxon>
        <taxon>Magnoliopsida</taxon>
        <taxon>Liliopsida</taxon>
        <taxon>Asparagales</taxon>
        <taxon>Iridaceae</taxon>
        <taxon>Iridoideae</taxon>
        <taxon>Irideae</taxon>
        <taxon>Iris</taxon>
    </lineage>
</organism>